<dbReference type="Proteomes" id="UP000620262">
    <property type="component" value="Unassembled WGS sequence"/>
</dbReference>
<organism evidence="4 5">
    <name type="scientific">Rhizobium viscosum</name>
    <name type="common">Arthrobacter viscosus</name>
    <dbReference type="NCBI Taxonomy" id="1673"/>
    <lineage>
        <taxon>Bacteria</taxon>
        <taxon>Pseudomonadati</taxon>
        <taxon>Pseudomonadota</taxon>
        <taxon>Alphaproteobacteria</taxon>
        <taxon>Hyphomicrobiales</taxon>
        <taxon>Rhizobiaceae</taxon>
        <taxon>Rhizobium/Agrobacterium group</taxon>
        <taxon>Rhizobium</taxon>
    </lineage>
</organism>
<dbReference type="Gene3D" id="1.10.45.10">
    <property type="entry name" value="Vanillyl-alcohol Oxidase, Chain A, domain 4"/>
    <property type="match status" value="1"/>
</dbReference>
<dbReference type="EMBL" id="JADBEC010000003">
    <property type="protein sequence ID" value="MBE1509709.1"/>
    <property type="molecule type" value="Genomic_DNA"/>
</dbReference>
<keyword evidence="5" id="KW-1185">Reference proteome</keyword>
<dbReference type="InterPro" id="IPR036318">
    <property type="entry name" value="FAD-bd_PCMH-like_sf"/>
</dbReference>
<dbReference type="SUPFAM" id="SSF56176">
    <property type="entry name" value="FAD-binding/transporter-associated domain-like"/>
    <property type="match status" value="1"/>
</dbReference>
<feature type="domain" description="FAD-binding PCMH-type" evidence="3">
    <location>
        <begin position="53"/>
        <end position="231"/>
    </location>
</feature>
<evidence type="ECO:0000313" key="5">
    <source>
        <dbReference type="Proteomes" id="UP000620262"/>
    </source>
</evidence>
<dbReference type="InterPro" id="IPR016166">
    <property type="entry name" value="FAD-bd_PCMH"/>
</dbReference>
<evidence type="ECO:0000256" key="1">
    <source>
        <dbReference type="ARBA" id="ARBA00022630"/>
    </source>
</evidence>
<dbReference type="SUPFAM" id="SSF55103">
    <property type="entry name" value="FAD-linked oxidases, C-terminal domain"/>
    <property type="match status" value="1"/>
</dbReference>
<proteinExistence type="predicted"/>
<dbReference type="InterPro" id="IPR016171">
    <property type="entry name" value="Vanillyl_alc_oxidase_C-sub2"/>
</dbReference>
<dbReference type="InterPro" id="IPR006094">
    <property type="entry name" value="Oxid_FAD_bind_N"/>
</dbReference>
<dbReference type="InterPro" id="IPR016169">
    <property type="entry name" value="FAD-bd_PCMH_sub2"/>
</dbReference>
<dbReference type="Gene3D" id="3.30.465.10">
    <property type="match status" value="1"/>
</dbReference>
<keyword evidence="2" id="KW-0274">FAD</keyword>
<dbReference type="Pfam" id="PF01565">
    <property type="entry name" value="FAD_binding_4"/>
    <property type="match status" value="1"/>
</dbReference>
<evidence type="ECO:0000313" key="4">
    <source>
        <dbReference type="EMBL" id="MBE1509709.1"/>
    </source>
</evidence>
<evidence type="ECO:0000259" key="3">
    <source>
        <dbReference type="PROSITE" id="PS51387"/>
    </source>
</evidence>
<protein>
    <submittedName>
        <fullName evidence="4">FAD/FMN-containing dehydrogenase</fullName>
    </submittedName>
</protein>
<reference evidence="4 5" key="1">
    <citation type="submission" date="2020-10" db="EMBL/GenBank/DDBJ databases">
        <title>Sequencing the genomes of 1000 actinobacteria strains.</title>
        <authorList>
            <person name="Klenk H.-P."/>
        </authorList>
    </citation>
    <scope>NUCLEOTIDE SEQUENCE [LARGE SCALE GENOMIC DNA]</scope>
    <source>
        <strain evidence="4 5">DSM 7307</strain>
    </source>
</reference>
<accession>A0ABR9J2M3</accession>
<name>A0ABR9J2M3_RHIVS</name>
<dbReference type="InterPro" id="IPR016164">
    <property type="entry name" value="FAD-linked_Oxase-like_C"/>
</dbReference>
<evidence type="ECO:0000256" key="2">
    <source>
        <dbReference type="ARBA" id="ARBA00022827"/>
    </source>
</evidence>
<dbReference type="PROSITE" id="PS51387">
    <property type="entry name" value="FAD_PCMH"/>
    <property type="match status" value="1"/>
</dbReference>
<dbReference type="PANTHER" id="PTHR43762">
    <property type="entry name" value="L-GULONOLACTONE OXIDASE"/>
    <property type="match status" value="1"/>
</dbReference>
<dbReference type="RefSeq" id="WP_192733254.1">
    <property type="nucleotide sequence ID" value="NZ_BAAAVL010000003.1"/>
</dbReference>
<dbReference type="PANTHER" id="PTHR43762:SF1">
    <property type="entry name" value="D-ARABINONO-1,4-LACTONE OXIDASE"/>
    <property type="match status" value="1"/>
</dbReference>
<sequence length="497" mass="54447">MGRWTRRGVLAGISAAAGVAAGRFLLQPQSDPGPAFPTELPVEDGTIVLNDAGELTPTRVVAHLTVKEPPQDAMIGQLRTALADAVKANRPFIASAARHSMGGQSLAENGTALTLDQDWLEADTAAKTYRVAAGTRWSTIISKLDTIGFSPAVMQSNNDFGVASTFSVNAHGWPVPFSACGSTVRSIRLMTADGVLLTCSRTENAEIFNHAMGGYGLFGLITELELDMVPNVLLQPTFEHLAGEDLGRRFAEVLAGDSSINMAYGRMDISLDRFFEDALLITYRAAPDQAKIPPASGSGFISHVSREIFRAQVGSDTAKHLRWWTEAVINPSLAAQATRNSLMNEPVITLDDRDPSRTDILHEYFVSPSRFADFVVACQDVIPASYQQLLNITLRYVDTDRDSVLAYATEPRIAAVMLFSQEKTVRGEADMQRMTEALIERVLAIGGSYYLPYRPHARLDQFTRAYPRAGEFAAAKRRLDPGLTFRNHFWDRYLGSL</sequence>
<keyword evidence="1" id="KW-0285">Flavoprotein</keyword>
<comment type="caution">
    <text evidence="4">The sequence shown here is derived from an EMBL/GenBank/DDBJ whole genome shotgun (WGS) entry which is preliminary data.</text>
</comment>
<gene>
    <name evidence="4" type="ORF">H4W29_006956</name>
</gene>
<dbReference type="InterPro" id="IPR010031">
    <property type="entry name" value="FAD_lactone_oxidase-like"/>
</dbReference>